<gene>
    <name evidence="1" type="ORF">TWF703_002390</name>
</gene>
<sequence>MVSSCYICRSEIRPVTCKSCSTTQYRNTAHQSLDCERHLPDCTRIQEAINSVSIAEERLLERYFTLPNLVDTACSNSRRIIFMFTVWPSHPPFLGIIELQESYINALRILISTYLEIGTYLSLQRAYERVKEFHRLALSFPGQSTGTPLEYTIPTLLYMKEDQICYTYLCSRWSRRDRETLLAEPEARTDFEALERLWDPKKFKKDVFDGLKRGVDATDGIRDVFFQDQRDLLKANNTALMEKMERRMRYHFRCGHYMNGTFWEQMIEISEDDMVHSLVDNARVDNKGRGRLTPGRQEDDRKILNLLYWPFKNTPGAFEYVEKMIPEIESSLSCEDDEEEDNSFP</sequence>
<proteinExistence type="predicted"/>
<protein>
    <recommendedName>
        <fullName evidence="3">Suppressor of anucleate metulae protein B</fullName>
    </recommendedName>
</protein>
<accession>A0A7C8NDB9</accession>
<evidence type="ECO:0000313" key="1">
    <source>
        <dbReference type="EMBL" id="KAF3120625.1"/>
    </source>
</evidence>
<reference evidence="1 2" key="1">
    <citation type="submission" date="2019-06" db="EMBL/GenBank/DDBJ databases">
        <authorList>
            <person name="Palmer J.M."/>
        </authorList>
    </citation>
    <scope>NUCLEOTIDE SEQUENCE [LARGE SCALE GENOMIC DNA]</scope>
    <source>
        <strain evidence="1 2">TWF703</strain>
    </source>
</reference>
<dbReference type="AlphaFoldDB" id="A0A7C8NDB9"/>
<evidence type="ECO:0000313" key="2">
    <source>
        <dbReference type="Proteomes" id="UP000480548"/>
    </source>
</evidence>
<dbReference type="SUPFAM" id="SSF144232">
    <property type="entry name" value="HIT/MYND zinc finger-like"/>
    <property type="match status" value="1"/>
</dbReference>
<dbReference type="EMBL" id="WIQZ01000149">
    <property type="protein sequence ID" value="KAF3120625.1"/>
    <property type="molecule type" value="Genomic_DNA"/>
</dbReference>
<organism evidence="1 2">
    <name type="scientific">Orbilia oligospora</name>
    <name type="common">Nematode-trapping fungus</name>
    <name type="synonym">Arthrobotrys oligospora</name>
    <dbReference type="NCBI Taxonomy" id="2813651"/>
    <lineage>
        <taxon>Eukaryota</taxon>
        <taxon>Fungi</taxon>
        <taxon>Dikarya</taxon>
        <taxon>Ascomycota</taxon>
        <taxon>Pezizomycotina</taxon>
        <taxon>Orbiliomycetes</taxon>
        <taxon>Orbiliales</taxon>
        <taxon>Orbiliaceae</taxon>
        <taxon>Orbilia</taxon>
    </lineage>
</organism>
<comment type="caution">
    <text evidence="1">The sequence shown here is derived from an EMBL/GenBank/DDBJ whole genome shotgun (WGS) entry which is preliminary data.</text>
</comment>
<dbReference type="Proteomes" id="UP000480548">
    <property type="component" value="Unassembled WGS sequence"/>
</dbReference>
<evidence type="ECO:0008006" key="3">
    <source>
        <dbReference type="Google" id="ProtNLM"/>
    </source>
</evidence>
<name>A0A7C8NDB9_ORBOL</name>